<dbReference type="EMBL" id="CYHH01000018">
    <property type="protein sequence ID" value="CUB08042.1"/>
    <property type="molecule type" value="Genomic_DNA"/>
</dbReference>
<gene>
    <name evidence="2" type="ORF">Ga0061068_11820</name>
</gene>
<evidence type="ECO:0000259" key="1">
    <source>
        <dbReference type="Pfam" id="PF05406"/>
    </source>
</evidence>
<keyword evidence="3" id="KW-1185">Reference proteome</keyword>
<dbReference type="SUPFAM" id="SSF142921">
    <property type="entry name" value="WGR domain-like"/>
    <property type="match status" value="1"/>
</dbReference>
<feature type="domain" description="WGR" evidence="1">
    <location>
        <begin position="12"/>
        <end position="72"/>
    </location>
</feature>
<dbReference type="RefSeq" id="WP_055424287.1">
    <property type="nucleotide sequence ID" value="NZ_CYHH01000018.1"/>
</dbReference>
<dbReference type="InterPro" id="IPR008893">
    <property type="entry name" value="WGR_domain"/>
</dbReference>
<proteinExistence type="predicted"/>
<dbReference type="Proteomes" id="UP000182108">
    <property type="component" value="Unassembled WGS sequence"/>
</dbReference>
<dbReference type="InterPro" id="IPR049809">
    <property type="entry name" value="YehF/YfeS-like_WGR"/>
</dbReference>
<dbReference type="InterPro" id="IPR036930">
    <property type="entry name" value="WGR_dom_sf"/>
</dbReference>
<evidence type="ECO:0000313" key="2">
    <source>
        <dbReference type="EMBL" id="CUB08042.1"/>
    </source>
</evidence>
<accession>A0A0K6IXI6</accession>
<reference evidence="3" key="1">
    <citation type="submission" date="2015-08" db="EMBL/GenBank/DDBJ databases">
        <authorList>
            <person name="Babu N.S."/>
            <person name="Beckwith C.J."/>
            <person name="Beseler K.G."/>
            <person name="Brison A."/>
            <person name="Carone J.V."/>
            <person name="Caskin T.P."/>
            <person name="Diamond M."/>
            <person name="Durham M.E."/>
            <person name="Foxe J.M."/>
            <person name="Go M."/>
            <person name="Henderson B.A."/>
            <person name="Jones I.B."/>
            <person name="McGettigan J.A."/>
            <person name="Micheletti S.J."/>
            <person name="Nasrallah M.E."/>
            <person name="Ortiz D."/>
            <person name="Piller C.R."/>
            <person name="Privatt S.R."/>
            <person name="Schneider S.L."/>
            <person name="Sharp S."/>
            <person name="Smith T.C."/>
            <person name="Stanton J.D."/>
            <person name="Ullery H.E."/>
            <person name="Wilson R.J."/>
            <person name="Serrano M.G."/>
            <person name="Buck G."/>
            <person name="Lee V."/>
            <person name="Wang Y."/>
            <person name="Carvalho R."/>
            <person name="Voegtly L."/>
            <person name="Shi R."/>
            <person name="Duckworth R."/>
            <person name="Johnson A."/>
            <person name="Loviza R."/>
            <person name="Walstead R."/>
            <person name="Shah Z."/>
            <person name="Kiflezghi M."/>
            <person name="Wade K."/>
            <person name="Ball S.L."/>
            <person name="Bradley K.W."/>
            <person name="Asai D.J."/>
            <person name="Bowman C.A."/>
            <person name="Russell D.A."/>
            <person name="Pope W.H."/>
            <person name="Jacobs-Sera D."/>
            <person name="Hendrix R.W."/>
            <person name="Hatfull G.F."/>
        </authorList>
    </citation>
    <scope>NUCLEOTIDE SEQUENCE [LARGE SCALE GENOMIC DNA]</scope>
    <source>
        <strain evidence="3">JCM 19170</strain>
    </source>
</reference>
<dbReference type="OrthoDB" id="6166956at2"/>
<dbReference type="Pfam" id="PF05406">
    <property type="entry name" value="WGR"/>
    <property type="match status" value="1"/>
</dbReference>
<protein>
    <submittedName>
        <fullName evidence="2">WGR domain</fullName>
    </submittedName>
</protein>
<dbReference type="AlphaFoldDB" id="A0A0K6IXI6"/>
<sequence>MRLEYRTGKRGYTIWLERDLFGSFVLYRRWYGLHNRRGGMKRQVFEREQEALKEMRRIVRVRERHGYAPANSAASP</sequence>
<organism evidence="2 3">
    <name type="scientific">Tepidiphilus thermophilus</name>
    <dbReference type="NCBI Taxonomy" id="876478"/>
    <lineage>
        <taxon>Bacteria</taxon>
        <taxon>Pseudomonadati</taxon>
        <taxon>Pseudomonadota</taxon>
        <taxon>Hydrogenophilia</taxon>
        <taxon>Hydrogenophilales</taxon>
        <taxon>Hydrogenophilaceae</taxon>
        <taxon>Tepidiphilus</taxon>
    </lineage>
</organism>
<dbReference type="CDD" id="cd07996">
    <property type="entry name" value="WGR_MMR_like"/>
    <property type="match status" value="1"/>
</dbReference>
<name>A0A0K6IXI6_9PROT</name>
<evidence type="ECO:0000313" key="3">
    <source>
        <dbReference type="Proteomes" id="UP000182108"/>
    </source>
</evidence>